<evidence type="ECO:0000313" key="2">
    <source>
        <dbReference type="EMBL" id="KAF9784089.1"/>
    </source>
</evidence>
<dbReference type="EMBL" id="WIUZ02000009">
    <property type="protein sequence ID" value="KAF9784089.1"/>
    <property type="molecule type" value="Genomic_DNA"/>
</dbReference>
<feature type="compositionally biased region" description="Low complexity" evidence="1">
    <location>
        <begin position="449"/>
        <end position="458"/>
    </location>
</feature>
<proteinExistence type="predicted"/>
<feature type="compositionally biased region" description="Polar residues" evidence="1">
    <location>
        <begin position="105"/>
        <end position="114"/>
    </location>
</feature>
<feature type="compositionally biased region" description="Acidic residues" evidence="1">
    <location>
        <begin position="260"/>
        <end position="274"/>
    </location>
</feature>
<accession>A0A9P6HFE1</accession>
<keyword evidence="3" id="KW-1185">Reference proteome</keyword>
<gene>
    <name evidence="2" type="ORF">BJ322DRAFT_1021803</name>
</gene>
<evidence type="ECO:0000313" key="3">
    <source>
        <dbReference type="Proteomes" id="UP000736335"/>
    </source>
</evidence>
<feature type="region of interest" description="Disordered" evidence="1">
    <location>
        <begin position="183"/>
        <end position="249"/>
    </location>
</feature>
<organism evidence="2 3">
    <name type="scientific">Thelephora terrestris</name>
    <dbReference type="NCBI Taxonomy" id="56493"/>
    <lineage>
        <taxon>Eukaryota</taxon>
        <taxon>Fungi</taxon>
        <taxon>Dikarya</taxon>
        <taxon>Basidiomycota</taxon>
        <taxon>Agaricomycotina</taxon>
        <taxon>Agaricomycetes</taxon>
        <taxon>Thelephorales</taxon>
        <taxon>Thelephoraceae</taxon>
        <taxon>Thelephora</taxon>
    </lineage>
</organism>
<name>A0A9P6HFE1_9AGAM</name>
<dbReference type="AlphaFoldDB" id="A0A9P6HFE1"/>
<feature type="region of interest" description="Disordered" evidence="1">
    <location>
        <begin position="429"/>
        <end position="458"/>
    </location>
</feature>
<feature type="region of interest" description="Disordered" evidence="1">
    <location>
        <begin position="105"/>
        <end position="147"/>
    </location>
</feature>
<sequence>MSSTTVRLNPPTQHSPSESPLRLFSNPGNQSEPVLDEAPVHERDIATLSRHRILEKETLGKTPAQDTHAPVLTPFQFFVASPATPDTPTPVPQLGCGHSISSFTPSPLSGSASPADSPYPYTPTLSPFDSDPGVAEGGGNDADPFDTSISVADKVEKAPAIVVPTVPLETDSRHDFREPLSLRSSIKEMVRPSQPGAHVPALGRTSNHLAEEPFKRGESLSFHRSPRRYTLDQKKASSKPNGDAPNLVFVSRSSPHIIEEDYSDEESGPEDQDDEKSVYSFSCEDSKINELVSMMASLSLGTAPTVARLAITPTRIRSRFFPFFPARTVVPSLVAAFHPSMNPPSDVQHATTMEVDKNILCLNLASTGAPHPQGTPEAVSMDGVVFHPEVKDVGMMDTFATNPGAALSTPPTCGPVNIMSAFARTQPAFGTTSPKYRPNQAQRSDLGAPSSPSQQSRVPQRTIFDFLCQPPKPAISSGSIVSTAGIATS</sequence>
<dbReference type="Proteomes" id="UP000736335">
    <property type="component" value="Unassembled WGS sequence"/>
</dbReference>
<protein>
    <submittedName>
        <fullName evidence="2">Uncharacterized protein</fullName>
    </submittedName>
</protein>
<comment type="caution">
    <text evidence="2">The sequence shown here is derived from an EMBL/GenBank/DDBJ whole genome shotgun (WGS) entry which is preliminary data.</text>
</comment>
<feature type="region of interest" description="Disordered" evidence="1">
    <location>
        <begin position="1"/>
        <end position="39"/>
    </location>
</feature>
<dbReference type="OrthoDB" id="10499921at2759"/>
<reference evidence="2" key="2">
    <citation type="submission" date="2020-11" db="EMBL/GenBank/DDBJ databases">
        <authorList>
            <consortium name="DOE Joint Genome Institute"/>
            <person name="Kuo A."/>
            <person name="Miyauchi S."/>
            <person name="Kiss E."/>
            <person name="Drula E."/>
            <person name="Kohler A."/>
            <person name="Sanchez-Garcia M."/>
            <person name="Andreopoulos B."/>
            <person name="Barry K.W."/>
            <person name="Bonito G."/>
            <person name="Buee M."/>
            <person name="Carver A."/>
            <person name="Chen C."/>
            <person name="Cichocki N."/>
            <person name="Clum A."/>
            <person name="Culley D."/>
            <person name="Crous P.W."/>
            <person name="Fauchery L."/>
            <person name="Girlanda M."/>
            <person name="Hayes R."/>
            <person name="Keri Z."/>
            <person name="Labutti K."/>
            <person name="Lipzen A."/>
            <person name="Lombard V."/>
            <person name="Magnuson J."/>
            <person name="Maillard F."/>
            <person name="Morin E."/>
            <person name="Murat C."/>
            <person name="Nolan M."/>
            <person name="Ohm R."/>
            <person name="Pangilinan J."/>
            <person name="Pereira M."/>
            <person name="Perotto S."/>
            <person name="Peter M."/>
            <person name="Riley R."/>
            <person name="Sitrit Y."/>
            <person name="Stielow B."/>
            <person name="Szollosi G."/>
            <person name="Zifcakova L."/>
            <person name="Stursova M."/>
            <person name="Spatafora J.W."/>
            <person name="Tedersoo L."/>
            <person name="Vaario L.-M."/>
            <person name="Yamada A."/>
            <person name="Yan M."/>
            <person name="Wang P."/>
            <person name="Xu J."/>
            <person name="Bruns T."/>
            <person name="Baldrian P."/>
            <person name="Vilgalys R."/>
            <person name="Henrissat B."/>
            <person name="Grigoriev I.V."/>
            <person name="Hibbett D."/>
            <person name="Nagy L.G."/>
            <person name="Martin F.M."/>
        </authorList>
    </citation>
    <scope>NUCLEOTIDE SEQUENCE</scope>
    <source>
        <strain evidence="2">UH-Tt-Lm1</strain>
    </source>
</reference>
<feature type="compositionally biased region" description="Polar residues" evidence="1">
    <location>
        <begin position="429"/>
        <end position="443"/>
    </location>
</feature>
<feature type="compositionally biased region" description="Basic and acidic residues" evidence="1">
    <location>
        <begin position="209"/>
        <end position="218"/>
    </location>
</feature>
<feature type="region of interest" description="Disordered" evidence="1">
    <location>
        <begin position="260"/>
        <end position="279"/>
    </location>
</feature>
<reference evidence="2" key="1">
    <citation type="journal article" date="2020" name="Nat. Commun.">
        <title>Large-scale genome sequencing of mycorrhizal fungi provides insights into the early evolution of symbiotic traits.</title>
        <authorList>
            <person name="Miyauchi S."/>
            <person name="Kiss E."/>
            <person name="Kuo A."/>
            <person name="Drula E."/>
            <person name="Kohler A."/>
            <person name="Sanchez-Garcia M."/>
            <person name="Morin E."/>
            <person name="Andreopoulos B."/>
            <person name="Barry K.W."/>
            <person name="Bonito G."/>
            <person name="Buee M."/>
            <person name="Carver A."/>
            <person name="Chen C."/>
            <person name="Cichocki N."/>
            <person name="Clum A."/>
            <person name="Culley D."/>
            <person name="Crous P.W."/>
            <person name="Fauchery L."/>
            <person name="Girlanda M."/>
            <person name="Hayes R.D."/>
            <person name="Keri Z."/>
            <person name="LaButti K."/>
            <person name="Lipzen A."/>
            <person name="Lombard V."/>
            <person name="Magnuson J."/>
            <person name="Maillard F."/>
            <person name="Murat C."/>
            <person name="Nolan M."/>
            <person name="Ohm R.A."/>
            <person name="Pangilinan J."/>
            <person name="Pereira M.F."/>
            <person name="Perotto S."/>
            <person name="Peter M."/>
            <person name="Pfister S."/>
            <person name="Riley R."/>
            <person name="Sitrit Y."/>
            <person name="Stielow J.B."/>
            <person name="Szollosi G."/>
            <person name="Zifcakova L."/>
            <person name="Stursova M."/>
            <person name="Spatafora J.W."/>
            <person name="Tedersoo L."/>
            <person name="Vaario L.M."/>
            <person name="Yamada A."/>
            <person name="Yan M."/>
            <person name="Wang P."/>
            <person name="Xu J."/>
            <person name="Bruns T."/>
            <person name="Baldrian P."/>
            <person name="Vilgalys R."/>
            <person name="Dunand C."/>
            <person name="Henrissat B."/>
            <person name="Grigoriev I.V."/>
            <person name="Hibbett D."/>
            <person name="Nagy L.G."/>
            <person name="Martin F.M."/>
        </authorList>
    </citation>
    <scope>NUCLEOTIDE SEQUENCE</scope>
    <source>
        <strain evidence="2">UH-Tt-Lm1</strain>
    </source>
</reference>
<evidence type="ECO:0000256" key="1">
    <source>
        <dbReference type="SAM" id="MobiDB-lite"/>
    </source>
</evidence>
<feature type="compositionally biased region" description="Polar residues" evidence="1">
    <location>
        <begin position="1"/>
        <end position="18"/>
    </location>
</feature>